<dbReference type="EMBL" id="LNGE01000004">
    <property type="protein sequence ID" value="KYC46152.1"/>
    <property type="molecule type" value="Genomic_DNA"/>
</dbReference>
<accession>A0A150IV94</accession>
<dbReference type="EMBL" id="LNJC01000001">
    <property type="protein sequence ID" value="KYC51433.1"/>
    <property type="molecule type" value="Genomic_DNA"/>
</dbReference>
<evidence type="ECO:0000313" key="4">
    <source>
        <dbReference type="Proteomes" id="UP000091929"/>
    </source>
</evidence>
<proteinExistence type="predicted"/>
<dbReference type="EMBL" id="LNGF01000001">
    <property type="protein sequence ID" value="KYC48785.1"/>
    <property type="molecule type" value="Genomic_DNA"/>
</dbReference>
<dbReference type="Proteomes" id="UP000092403">
    <property type="component" value="Unassembled WGS sequence"/>
</dbReference>
<evidence type="ECO:0000313" key="1">
    <source>
        <dbReference type="EMBL" id="KYC46152.1"/>
    </source>
</evidence>
<evidence type="ECO:0000313" key="2">
    <source>
        <dbReference type="EMBL" id="KYC48785.1"/>
    </source>
</evidence>
<name>A0A150IML1_9EURY</name>
<reference evidence="4 5" key="1">
    <citation type="journal article" date="2016" name="ISME J.">
        <title>Chasing the elusive Euryarchaeota class WSA2: genomes reveal a uniquely fastidious methyl-reducing methanogen.</title>
        <authorList>
            <person name="Nobu M.K."/>
            <person name="Narihiro T."/>
            <person name="Kuroda K."/>
            <person name="Mei R."/>
            <person name="Liu W.T."/>
        </authorList>
    </citation>
    <scope>NUCLEOTIDE SEQUENCE [LARGE SCALE GENOMIC DNA]</scope>
    <source>
        <strain evidence="1">B03fssc0709_Meth_Bin005</strain>
        <strain evidence="2">B15fssc0709_Meth_Bin003</strain>
        <strain evidence="3">BMIXfssc0709_Meth_Bin006</strain>
    </source>
</reference>
<gene>
    <name evidence="1" type="ORF">APG10_00255</name>
    <name evidence="2" type="ORF">APG11_00096</name>
    <name evidence="3" type="ORF">APG12_00095</name>
</gene>
<evidence type="ECO:0000313" key="5">
    <source>
        <dbReference type="Proteomes" id="UP000092401"/>
    </source>
</evidence>
<accession>A0A150J2H6</accession>
<protein>
    <submittedName>
        <fullName evidence="1">Uncharacterized protein</fullName>
    </submittedName>
</protein>
<organism evidence="1 5">
    <name type="scientific">Candidatus Methanofastidiosum methylothiophilum</name>
    <dbReference type="NCBI Taxonomy" id="1705564"/>
    <lineage>
        <taxon>Archaea</taxon>
        <taxon>Methanobacteriati</taxon>
        <taxon>Methanobacteriota</taxon>
        <taxon>Stenosarchaea group</taxon>
        <taxon>Candidatus Methanofastidiosia</taxon>
        <taxon>Candidatus Methanofastidiosales</taxon>
        <taxon>Candidatus Methanofastidiosaceae</taxon>
        <taxon>Candidatus Methanofastidiosum</taxon>
    </lineage>
</organism>
<dbReference type="Proteomes" id="UP000092401">
    <property type="component" value="Unassembled WGS sequence"/>
</dbReference>
<comment type="caution">
    <text evidence="1">The sequence shown here is derived from an EMBL/GenBank/DDBJ whole genome shotgun (WGS) entry which is preliminary data.</text>
</comment>
<sequence length="293" mass="32257">MNKKYISLSIVLLLAISTLPTLFGQTHITPGIIIGEVDGKNECYSIKLLQSVNETLQPGQSATYYPPSGASEDCIYLLDISGSDLNCQLCDDGCIVGCADYNVTIKLKNQQEMTEPFYSCGGDSISFFYPVPGILWKEVEYIKVVNDPQTSRCGITYTWKLYSLCPCEKGKQALYPKVDIEQFAVTGGDTIIRDGKILTNFNVVPGVQQTFIQVENRGFFTQNDVKVRVMGLPQGVNVNITPGTQKIKAHNLGTYQATFEVGSNVPSGTYKITMMAYSDNGVFDTIQMDLIVP</sequence>
<accession>A0A150IML1</accession>
<dbReference type="Proteomes" id="UP000091929">
    <property type="component" value="Unassembled WGS sequence"/>
</dbReference>
<evidence type="ECO:0000313" key="3">
    <source>
        <dbReference type="EMBL" id="KYC51433.1"/>
    </source>
</evidence>
<dbReference type="AlphaFoldDB" id="A0A150IML1"/>